<evidence type="ECO:0000256" key="2">
    <source>
        <dbReference type="ARBA" id="ARBA00022553"/>
    </source>
</evidence>
<evidence type="ECO:0000259" key="5">
    <source>
        <dbReference type="PROSITE" id="PS50075"/>
    </source>
</evidence>
<feature type="compositionally biased region" description="Basic residues" evidence="4">
    <location>
        <begin position="653"/>
        <end position="662"/>
    </location>
</feature>
<dbReference type="InterPro" id="IPR036736">
    <property type="entry name" value="ACP-like_sf"/>
</dbReference>
<comment type="caution">
    <text evidence="7">The sequence shown here is derived from an EMBL/GenBank/DDBJ whole genome shotgun (WGS) entry which is preliminary data.</text>
</comment>
<dbReference type="SUPFAM" id="SSF53901">
    <property type="entry name" value="Thiolase-like"/>
    <property type="match status" value="1"/>
</dbReference>
<feature type="compositionally biased region" description="Basic and acidic residues" evidence="4">
    <location>
        <begin position="536"/>
        <end position="546"/>
    </location>
</feature>
<feature type="compositionally biased region" description="Basic and acidic residues" evidence="4">
    <location>
        <begin position="639"/>
        <end position="652"/>
    </location>
</feature>
<dbReference type="InterPro" id="IPR032821">
    <property type="entry name" value="PKS_assoc"/>
</dbReference>
<evidence type="ECO:0000259" key="6">
    <source>
        <dbReference type="PROSITE" id="PS52004"/>
    </source>
</evidence>
<dbReference type="Proteomes" id="UP000612282">
    <property type="component" value="Unassembled WGS sequence"/>
</dbReference>
<feature type="region of interest" description="Disordered" evidence="4">
    <location>
        <begin position="639"/>
        <end position="662"/>
    </location>
</feature>
<feature type="region of interest" description="Disordered" evidence="4">
    <location>
        <begin position="524"/>
        <end position="549"/>
    </location>
</feature>
<dbReference type="InterPro" id="IPR009081">
    <property type="entry name" value="PP-bd_ACP"/>
</dbReference>
<dbReference type="Pfam" id="PF16197">
    <property type="entry name" value="KAsynt_C_assoc"/>
    <property type="match status" value="1"/>
</dbReference>
<dbReference type="SMART" id="SM00823">
    <property type="entry name" value="PKS_PP"/>
    <property type="match status" value="1"/>
</dbReference>
<evidence type="ECO:0000256" key="4">
    <source>
        <dbReference type="SAM" id="MobiDB-lite"/>
    </source>
</evidence>
<dbReference type="Gene3D" id="1.10.1200.10">
    <property type="entry name" value="ACP-like"/>
    <property type="match status" value="1"/>
</dbReference>
<keyword evidence="3" id="KW-0808">Transferase</keyword>
<dbReference type="PROSITE" id="PS00606">
    <property type="entry name" value="KS3_1"/>
    <property type="match status" value="1"/>
</dbReference>
<dbReference type="PROSITE" id="PS50075">
    <property type="entry name" value="CARRIER"/>
    <property type="match status" value="1"/>
</dbReference>
<sequence length="662" mass="70321">MSESEVADPVVRSNDVAVIGMCGRFPGAENLTRFWDRVRAGDDMLTTYTDAELTAAGVPGELLRDPGFVGRSAQLPDAFDFDHTFFGYTRREARLLDPQQRILLEVAWELLETIGYSGGAGDQAVGVFAGASMNTYLTNVVARSCDPLSLIGTELMIANDKDYLTTRISYKLGLQGPSINVQTACSTSLVAVHLAAQSLLAGECDIALAGGVSVIANDHPGYVYSEGMFLSPDGRCRPFDADAAGTTFGDGAGLVALKRLAEAIEDGDPILAVLKGSAINNDGSDKIGYTAPSIAGQRAVIAEAQAIAETDSDTITYVEAHGTATLLGDPIEFTALREVFTEGGARPGRCALGSVKANVGHLAAAAGIAGFIKAVLALQHREIPGHPGFTRANPALELAGSPFYITTSTVDWPAGETPRRAGVSSFGFGGTNAHVVLEEAPEPPPRPRPAAGPRLLALSARSDRALRGLAGRLADVLAGPDAPDLGDVEYTLGRRPVRPHRHTVVVDDHATAVATLRAFADGPVTAGSPAVAAPPDRPDRTGERPRRVPLPAEPLNRVFHHLGSSREHAVSPTDERRQSLARLWSEVLRTTVDRYDRSFFDLGGDEFLAVRLARRIEQELGVSLRVVELLANPTIDQLADRLDPDRAPEPPRRRAGRRTGAA</sequence>
<dbReference type="InterPro" id="IPR014030">
    <property type="entry name" value="Ketoacyl_synth_N"/>
</dbReference>
<accession>A0ABQ3XBM4</accession>
<organism evidence="7 8">
    <name type="scientific">Actinoplanes couchii</name>
    <dbReference type="NCBI Taxonomy" id="403638"/>
    <lineage>
        <taxon>Bacteria</taxon>
        <taxon>Bacillati</taxon>
        <taxon>Actinomycetota</taxon>
        <taxon>Actinomycetes</taxon>
        <taxon>Micromonosporales</taxon>
        <taxon>Micromonosporaceae</taxon>
        <taxon>Actinoplanes</taxon>
    </lineage>
</organism>
<gene>
    <name evidence="7" type="ORF">Aco03nite_043160</name>
</gene>
<reference evidence="7 8" key="1">
    <citation type="submission" date="2021-01" db="EMBL/GenBank/DDBJ databases">
        <title>Whole genome shotgun sequence of Actinoplanes couchii NBRC 106145.</title>
        <authorList>
            <person name="Komaki H."/>
            <person name="Tamura T."/>
        </authorList>
    </citation>
    <scope>NUCLEOTIDE SEQUENCE [LARGE SCALE GENOMIC DNA]</scope>
    <source>
        <strain evidence="7 8">NBRC 106145</strain>
    </source>
</reference>
<dbReference type="PANTHER" id="PTHR43775">
    <property type="entry name" value="FATTY ACID SYNTHASE"/>
    <property type="match status" value="1"/>
</dbReference>
<keyword evidence="1" id="KW-0596">Phosphopantetheine</keyword>
<dbReference type="SUPFAM" id="SSF47336">
    <property type="entry name" value="ACP-like"/>
    <property type="match status" value="1"/>
</dbReference>
<evidence type="ECO:0000313" key="8">
    <source>
        <dbReference type="Proteomes" id="UP000612282"/>
    </source>
</evidence>
<keyword evidence="2" id="KW-0597">Phosphoprotein</keyword>
<evidence type="ECO:0008006" key="9">
    <source>
        <dbReference type="Google" id="ProtNLM"/>
    </source>
</evidence>
<dbReference type="InterPro" id="IPR050091">
    <property type="entry name" value="PKS_NRPS_Biosynth_Enz"/>
</dbReference>
<dbReference type="InterPro" id="IPR018201">
    <property type="entry name" value="Ketoacyl_synth_AS"/>
</dbReference>
<dbReference type="PROSITE" id="PS52004">
    <property type="entry name" value="KS3_2"/>
    <property type="match status" value="1"/>
</dbReference>
<evidence type="ECO:0000256" key="1">
    <source>
        <dbReference type="ARBA" id="ARBA00022450"/>
    </source>
</evidence>
<dbReference type="EMBL" id="BOMG01000054">
    <property type="protein sequence ID" value="GID55912.1"/>
    <property type="molecule type" value="Genomic_DNA"/>
</dbReference>
<dbReference type="InterPro" id="IPR016039">
    <property type="entry name" value="Thiolase-like"/>
</dbReference>
<dbReference type="InterPro" id="IPR014031">
    <property type="entry name" value="Ketoacyl_synth_C"/>
</dbReference>
<evidence type="ECO:0000256" key="3">
    <source>
        <dbReference type="ARBA" id="ARBA00022679"/>
    </source>
</evidence>
<evidence type="ECO:0000313" key="7">
    <source>
        <dbReference type="EMBL" id="GID55912.1"/>
    </source>
</evidence>
<feature type="domain" description="Carrier" evidence="5">
    <location>
        <begin position="571"/>
        <end position="646"/>
    </location>
</feature>
<dbReference type="PANTHER" id="PTHR43775:SF37">
    <property type="entry name" value="SI:DKEY-61P9.11"/>
    <property type="match status" value="1"/>
</dbReference>
<dbReference type="Pfam" id="PF00550">
    <property type="entry name" value="PP-binding"/>
    <property type="match status" value="1"/>
</dbReference>
<protein>
    <recommendedName>
        <fullName evidence="9">Beta-ketoacyl synthase</fullName>
    </recommendedName>
</protein>
<feature type="domain" description="Ketosynthase family 3 (KS3)" evidence="6">
    <location>
        <begin position="13"/>
        <end position="439"/>
    </location>
</feature>
<dbReference type="SMART" id="SM00825">
    <property type="entry name" value="PKS_KS"/>
    <property type="match status" value="1"/>
</dbReference>
<dbReference type="Pfam" id="PF00109">
    <property type="entry name" value="ketoacyl-synt"/>
    <property type="match status" value="1"/>
</dbReference>
<dbReference type="Gene3D" id="1.10.1240.100">
    <property type="match status" value="1"/>
</dbReference>
<name>A0ABQ3XBM4_9ACTN</name>
<dbReference type="Gene3D" id="3.40.47.10">
    <property type="match status" value="1"/>
</dbReference>
<dbReference type="InterPro" id="IPR020806">
    <property type="entry name" value="PKS_PP-bd"/>
</dbReference>
<dbReference type="Pfam" id="PF02801">
    <property type="entry name" value="Ketoacyl-synt_C"/>
    <property type="match status" value="1"/>
</dbReference>
<keyword evidence="8" id="KW-1185">Reference proteome</keyword>
<dbReference type="CDD" id="cd00833">
    <property type="entry name" value="PKS"/>
    <property type="match status" value="1"/>
</dbReference>
<dbReference type="InterPro" id="IPR020841">
    <property type="entry name" value="PKS_Beta-ketoAc_synthase_dom"/>
</dbReference>
<dbReference type="RefSeq" id="WP_203797237.1">
    <property type="nucleotide sequence ID" value="NZ_BAAAQE010000027.1"/>
</dbReference>
<proteinExistence type="predicted"/>